<accession>A0ABR4HT90</accession>
<evidence type="ECO:0000256" key="1">
    <source>
        <dbReference type="ARBA" id="ARBA00004370"/>
    </source>
</evidence>
<evidence type="ECO:0008006" key="7">
    <source>
        <dbReference type="Google" id="ProtNLM"/>
    </source>
</evidence>
<name>A0ABR4HT90_9EURO</name>
<organism evidence="5 6">
    <name type="scientific">Aspergillus cavernicola</name>
    <dbReference type="NCBI Taxonomy" id="176166"/>
    <lineage>
        <taxon>Eukaryota</taxon>
        <taxon>Fungi</taxon>
        <taxon>Dikarya</taxon>
        <taxon>Ascomycota</taxon>
        <taxon>Pezizomycotina</taxon>
        <taxon>Eurotiomycetes</taxon>
        <taxon>Eurotiomycetidae</taxon>
        <taxon>Eurotiales</taxon>
        <taxon>Aspergillaceae</taxon>
        <taxon>Aspergillus</taxon>
        <taxon>Aspergillus subgen. Nidulantes</taxon>
    </lineage>
</organism>
<dbReference type="InterPro" id="IPR036259">
    <property type="entry name" value="MFS_trans_sf"/>
</dbReference>
<keyword evidence="4" id="KW-0472">Membrane</keyword>
<dbReference type="SUPFAM" id="SSF103473">
    <property type="entry name" value="MFS general substrate transporter"/>
    <property type="match status" value="1"/>
</dbReference>
<comment type="subcellular location">
    <subcellularLocation>
        <location evidence="1">Membrane</location>
    </subcellularLocation>
</comment>
<gene>
    <name evidence="5" type="ORF">BDW59DRAFT_165369</name>
</gene>
<sequence length="124" mass="13363">MIEALSSAELSQEMNKPLLLVCVYASVRFPMLGTRKILIQPYSSAERDYNYWSGFLGMAQFKKDFGIYDSASGEWSIPSTWKSAATGSPTAGLAVGSLVSGLIGNRLGRVKTSFVSAVIVIVGF</sequence>
<reference evidence="5 6" key="1">
    <citation type="submission" date="2024-07" db="EMBL/GenBank/DDBJ databases">
        <title>Section-level genome sequencing and comparative genomics of Aspergillus sections Usti and Cavernicolus.</title>
        <authorList>
            <consortium name="Lawrence Berkeley National Laboratory"/>
            <person name="Nybo J.L."/>
            <person name="Vesth T.C."/>
            <person name="Theobald S."/>
            <person name="Frisvad J.C."/>
            <person name="Larsen T.O."/>
            <person name="Kjaerboelling I."/>
            <person name="Rothschild-Mancinelli K."/>
            <person name="Lyhne E.K."/>
            <person name="Kogle M.E."/>
            <person name="Barry K."/>
            <person name="Clum A."/>
            <person name="Na H."/>
            <person name="Ledsgaard L."/>
            <person name="Lin J."/>
            <person name="Lipzen A."/>
            <person name="Kuo A."/>
            <person name="Riley R."/>
            <person name="Mondo S."/>
            <person name="LaButti K."/>
            <person name="Haridas S."/>
            <person name="Pangalinan J."/>
            <person name="Salamov A.A."/>
            <person name="Simmons B.A."/>
            <person name="Magnuson J.K."/>
            <person name="Chen J."/>
            <person name="Drula E."/>
            <person name="Henrissat B."/>
            <person name="Wiebenga A."/>
            <person name="Lubbers R.J."/>
            <person name="Gomes A.C."/>
            <person name="Makela M.R."/>
            <person name="Stajich J."/>
            <person name="Grigoriev I.V."/>
            <person name="Mortensen U.H."/>
            <person name="De vries R.P."/>
            <person name="Baker S.E."/>
            <person name="Andersen M.R."/>
        </authorList>
    </citation>
    <scope>NUCLEOTIDE SEQUENCE [LARGE SCALE GENOMIC DNA]</scope>
    <source>
        <strain evidence="5 6">CBS 600.67</strain>
    </source>
</reference>
<evidence type="ECO:0000256" key="2">
    <source>
        <dbReference type="ARBA" id="ARBA00022692"/>
    </source>
</evidence>
<comment type="caution">
    <text evidence="5">The sequence shown here is derived from an EMBL/GenBank/DDBJ whole genome shotgun (WGS) entry which is preliminary data.</text>
</comment>
<dbReference type="Gene3D" id="1.20.1250.20">
    <property type="entry name" value="MFS general substrate transporter like domains"/>
    <property type="match status" value="1"/>
</dbReference>
<keyword evidence="6" id="KW-1185">Reference proteome</keyword>
<dbReference type="Pfam" id="PF00083">
    <property type="entry name" value="Sugar_tr"/>
    <property type="match status" value="1"/>
</dbReference>
<dbReference type="Proteomes" id="UP001610335">
    <property type="component" value="Unassembled WGS sequence"/>
</dbReference>
<proteinExistence type="predicted"/>
<keyword evidence="3" id="KW-1133">Transmembrane helix</keyword>
<evidence type="ECO:0000313" key="6">
    <source>
        <dbReference type="Proteomes" id="UP001610335"/>
    </source>
</evidence>
<evidence type="ECO:0000256" key="4">
    <source>
        <dbReference type="ARBA" id="ARBA00023136"/>
    </source>
</evidence>
<evidence type="ECO:0000313" key="5">
    <source>
        <dbReference type="EMBL" id="KAL2818707.1"/>
    </source>
</evidence>
<evidence type="ECO:0000256" key="3">
    <source>
        <dbReference type="ARBA" id="ARBA00022989"/>
    </source>
</evidence>
<dbReference type="InterPro" id="IPR005828">
    <property type="entry name" value="MFS_sugar_transport-like"/>
</dbReference>
<protein>
    <recommendedName>
        <fullName evidence="7">Major facilitator superfamily (MFS) profile domain-containing protein</fullName>
    </recommendedName>
</protein>
<dbReference type="EMBL" id="JBFXLS010000082">
    <property type="protein sequence ID" value="KAL2818707.1"/>
    <property type="molecule type" value="Genomic_DNA"/>
</dbReference>
<keyword evidence="2" id="KW-0812">Transmembrane</keyword>